<feature type="transmembrane region" description="Helical" evidence="1">
    <location>
        <begin position="123"/>
        <end position="143"/>
    </location>
</feature>
<feature type="transmembrane region" description="Helical" evidence="1">
    <location>
        <begin position="155"/>
        <end position="176"/>
    </location>
</feature>
<dbReference type="EMBL" id="PRLF01000001">
    <property type="protein sequence ID" value="RAW67094.1"/>
    <property type="molecule type" value="Genomic_DNA"/>
</dbReference>
<keyword evidence="1" id="KW-0472">Membrane</keyword>
<reference evidence="3" key="2">
    <citation type="submission" date="2017-07" db="EMBL/GenBank/DDBJ databases">
        <authorList>
            <person name="Sun Z.S."/>
            <person name="Albrecht U."/>
            <person name="Echele G."/>
            <person name="Lee C.C."/>
        </authorList>
    </citation>
    <scope>NUCLEOTIDE SEQUENCE</scope>
    <source>
        <strain evidence="3">CNCM I 4546</strain>
    </source>
</reference>
<reference evidence="4 6" key="3">
    <citation type="submission" date="2018-02" db="EMBL/GenBank/DDBJ databases">
        <title>Complete genome sequencing of Faecalibacterium prausnitzii strains isolated from the human gut.</title>
        <authorList>
            <person name="Fitzgerald B.C."/>
            <person name="Shkoporov A.N."/>
            <person name="Ross P.R."/>
            <person name="Hill C."/>
        </authorList>
    </citation>
    <scope>NUCLEOTIDE SEQUENCE [LARGE SCALE GENOMIC DNA]</scope>
    <source>
        <strain evidence="4 6">APC924/119</strain>
    </source>
</reference>
<dbReference type="SUPFAM" id="SSF158560">
    <property type="entry name" value="BH3980-like"/>
    <property type="match status" value="1"/>
</dbReference>
<reference evidence="3 5" key="1">
    <citation type="journal article" date="2017" name="Front. Microbiol.">
        <title>New Insights into the Diversity of the Genus Faecalibacterium.</title>
        <authorList>
            <person name="Benevides L."/>
            <person name="Burman S."/>
            <person name="Martin R."/>
            <person name="Robert V."/>
            <person name="Thomas M."/>
            <person name="Miquel S."/>
            <person name="Chain F."/>
            <person name="Sokol H."/>
            <person name="Bermudez-Humaran L.G."/>
            <person name="Morrison M."/>
            <person name="Langella P."/>
            <person name="Azevedo V.A."/>
            <person name="Chatel J.M."/>
            <person name="Soares S."/>
        </authorList>
    </citation>
    <scope>NUCLEOTIDE SEQUENCE [LARGE SCALE GENOMIC DNA]</scope>
    <source>
        <strain evidence="3 5">CNCM I 4546</strain>
    </source>
</reference>
<feature type="transmembrane region" description="Helical" evidence="1">
    <location>
        <begin position="90"/>
        <end position="111"/>
    </location>
</feature>
<feature type="transmembrane region" description="Helical" evidence="1">
    <location>
        <begin position="188"/>
        <end position="207"/>
    </location>
</feature>
<dbReference type="Proteomes" id="UP000250550">
    <property type="component" value="Unassembled WGS sequence"/>
</dbReference>
<proteinExistence type="predicted"/>
<evidence type="ECO:0008006" key="8">
    <source>
        <dbReference type="Google" id="ProtNLM"/>
    </source>
</evidence>
<accession>A0A2A6ZXB1</accession>
<dbReference type="Proteomes" id="UP000462091">
    <property type="component" value="Unassembled WGS sequence"/>
</dbReference>
<reference evidence="2 7" key="4">
    <citation type="journal article" date="2019" name="Nat. Med.">
        <title>A library of human gut bacterial isolates paired with longitudinal multiomics data enables mechanistic microbiome research.</title>
        <authorList>
            <person name="Poyet M."/>
            <person name="Groussin M."/>
            <person name="Gibbons S.M."/>
            <person name="Avila-Pacheco J."/>
            <person name="Jiang X."/>
            <person name="Kearney S.M."/>
            <person name="Perrotta A.R."/>
            <person name="Berdy B."/>
            <person name="Zhao S."/>
            <person name="Lieberman T.D."/>
            <person name="Swanson P.K."/>
            <person name="Smith M."/>
            <person name="Roesemann S."/>
            <person name="Alexander J.E."/>
            <person name="Rich S.A."/>
            <person name="Livny J."/>
            <person name="Vlamakis H."/>
            <person name="Clish C."/>
            <person name="Bullock K."/>
            <person name="Deik A."/>
            <person name="Scott J."/>
            <person name="Pierce K.A."/>
            <person name="Xavier R.J."/>
            <person name="Alm E.J."/>
        </authorList>
    </citation>
    <scope>NUCLEOTIDE SEQUENCE [LARGE SCALE GENOMIC DNA]</scope>
    <source>
        <strain evidence="2 7">BIOML-B1</strain>
    </source>
</reference>
<organism evidence="3 5">
    <name type="scientific">Faecalibacterium prausnitzii</name>
    <dbReference type="NCBI Taxonomy" id="853"/>
    <lineage>
        <taxon>Bacteria</taxon>
        <taxon>Bacillati</taxon>
        <taxon>Bacillota</taxon>
        <taxon>Clostridia</taxon>
        <taxon>Eubacteriales</taxon>
        <taxon>Oscillospiraceae</taxon>
        <taxon>Faecalibacterium</taxon>
    </lineage>
</organism>
<dbReference type="EMBL" id="NMTV01000071">
    <property type="protein sequence ID" value="PDX71525.1"/>
    <property type="molecule type" value="Genomic_DNA"/>
</dbReference>
<sequence>MNKYFVLRKTNRMRTELLTEKSQEQLKEVIRYLRRVSWDFCGIELVRSDLLDIAIQANKENQELFHSISDAKTFVEEVKPSLKTLRAGDYFWYVAPLYFFFGWGVEGLLLYPVIGNWVFELSVGYLMQLVVAVAAFCVLFRRMMEQVGFPPRENWLKYAAWLVLYIVILYGTGWFFTQIAGKIVLLRLPILSYSVFCLLLGAGLYAVHFWRYGKDSRLSARI</sequence>
<dbReference type="Proteomes" id="UP000219901">
    <property type="component" value="Unassembled WGS sequence"/>
</dbReference>
<protein>
    <recommendedName>
        <fullName evidence="8">DUF1129 domain-containing protein</fullName>
    </recommendedName>
</protein>
<evidence type="ECO:0000313" key="3">
    <source>
        <dbReference type="EMBL" id="PDX71525.1"/>
    </source>
</evidence>
<evidence type="ECO:0000313" key="6">
    <source>
        <dbReference type="Proteomes" id="UP000250550"/>
    </source>
</evidence>
<dbReference type="RefSeq" id="WP_015538578.1">
    <property type="nucleotide sequence ID" value="NZ_BNEV01000049.1"/>
</dbReference>
<gene>
    <name evidence="4" type="ORF">C4N21_00010</name>
    <name evidence="3" type="ORF">CGS55_15210</name>
    <name evidence="2" type="ORF">GKE10_02935</name>
</gene>
<comment type="caution">
    <text evidence="3">The sequence shown here is derived from an EMBL/GenBank/DDBJ whole genome shotgun (WGS) entry which is preliminary data.</text>
</comment>
<keyword evidence="1" id="KW-1133">Transmembrane helix</keyword>
<keyword evidence="1" id="KW-0812">Transmembrane</keyword>
<evidence type="ECO:0000313" key="2">
    <source>
        <dbReference type="EMBL" id="MSC50878.1"/>
    </source>
</evidence>
<evidence type="ECO:0000256" key="1">
    <source>
        <dbReference type="SAM" id="Phobius"/>
    </source>
</evidence>
<name>A0A2A6ZXB1_9FIRM</name>
<evidence type="ECO:0000313" key="4">
    <source>
        <dbReference type="EMBL" id="RAW67094.1"/>
    </source>
</evidence>
<evidence type="ECO:0000313" key="5">
    <source>
        <dbReference type="Proteomes" id="UP000219901"/>
    </source>
</evidence>
<dbReference type="AlphaFoldDB" id="A0A2A6ZXB1"/>
<dbReference type="EMBL" id="WKQM01000004">
    <property type="protein sequence ID" value="MSC50878.1"/>
    <property type="molecule type" value="Genomic_DNA"/>
</dbReference>
<evidence type="ECO:0000313" key="7">
    <source>
        <dbReference type="Proteomes" id="UP000462091"/>
    </source>
</evidence>